<dbReference type="SUPFAM" id="SSF57845">
    <property type="entry name" value="B-box zinc-binding domain"/>
    <property type="match status" value="1"/>
</dbReference>
<dbReference type="AlphaFoldDB" id="A0A8W8MME5"/>
<keyword evidence="3" id="KW-1185">Reference proteome</keyword>
<evidence type="ECO:0008006" key="4">
    <source>
        <dbReference type="Google" id="ProtNLM"/>
    </source>
</evidence>
<proteinExistence type="predicted"/>
<dbReference type="SUPFAM" id="SSF101898">
    <property type="entry name" value="NHL repeat"/>
    <property type="match status" value="1"/>
</dbReference>
<evidence type="ECO:0000313" key="3">
    <source>
        <dbReference type="Proteomes" id="UP000005408"/>
    </source>
</evidence>
<protein>
    <recommendedName>
        <fullName evidence="4">Tripartite motif-containing protein 2</fullName>
    </recommendedName>
</protein>
<accession>A0A8W8MME5</accession>
<reference evidence="2" key="1">
    <citation type="submission" date="2022-08" db="UniProtKB">
        <authorList>
            <consortium name="EnsemblMetazoa"/>
        </authorList>
    </citation>
    <scope>IDENTIFICATION</scope>
    <source>
        <strain evidence="2">05x7-T-G4-1.051#20</strain>
    </source>
</reference>
<dbReference type="EnsemblMetazoa" id="G35048.1">
    <property type="protein sequence ID" value="G35048.1:cds"/>
    <property type="gene ID" value="G35048"/>
</dbReference>
<feature type="region of interest" description="Disordered" evidence="1">
    <location>
        <begin position="551"/>
        <end position="572"/>
    </location>
</feature>
<name>A0A8W8MME5_MAGGI</name>
<dbReference type="CDD" id="cd19776">
    <property type="entry name" value="Bbox2_TRIM25_C-IV"/>
    <property type="match status" value="1"/>
</dbReference>
<evidence type="ECO:0000256" key="1">
    <source>
        <dbReference type="SAM" id="MobiDB-lite"/>
    </source>
</evidence>
<dbReference type="Proteomes" id="UP000005408">
    <property type="component" value="Unassembled WGS sequence"/>
</dbReference>
<sequence length="572" mass="65401">MHQRIEGFQKHTVSKNPITENLDMNDKCVIHPNEILEKYCASHQLLCCNICLATEHKTCSEVQPIDVVQTKSTDASSNNTDVILELQSVTEKVDSALASTVKDVDGLEKKHSGLRNTASSATGKILSKIQEMHNVFNSKLQETQEKERKYLSSSRIHLEAFLNTLSVAENLLTAVCECGTPRQLFVTASKVKFQIQKHLERLEKLHGKQLEITCEINKDVDAFSDIEYIAKLNEIDVDQTNIVEIEDQMKSFEGSMRVDDALLFGSKTDPAKLAAKEIAKYAEEMPDMRDGCLLSDGTVLVISYGEFRMLRDGEEMRTLIELESDERPYAFERICSDERDRIFIKSSQGIIMEYAIHDDQLQHIRDISFDVAYGAFRYFANKFYCLSCPYKKGSGLLIFNENGKLLRVIEGTTERGSELALSSDGQCIYYSNRQEIFCRDLTGKPPYYKHSKSEDPYSYRIYHGIDVDRYGNVYAFQEGENCIVQISENGQECRDFLEVDSNFRPESIRFDHARARFAVFCNNNVYREYTQVVKVYELIVDENESEECVADDEKEECVADDEKEECVADDDD</sequence>
<organism evidence="2 3">
    <name type="scientific">Magallana gigas</name>
    <name type="common">Pacific oyster</name>
    <name type="synonym">Crassostrea gigas</name>
    <dbReference type="NCBI Taxonomy" id="29159"/>
    <lineage>
        <taxon>Eukaryota</taxon>
        <taxon>Metazoa</taxon>
        <taxon>Spiralia</taxon>
        <taxon>Lophotrochozoa</taxon>
        <taxon>Mollusca</taxon>
        <taxon>Bivalvia</taxon>
        <taxon>Autobranchia</taxon>
        <taxon>Pteriomorphia</taxon>
        <taxon>Ostreida</taxon>
        <taxon>Ostreoidea</taxon>
        <taxon>Ostreidae</taxon>
        <taxon>Magallana</taxon>
    </lineage>
</organism>
<evidence type="ECO:0000313" key="2">
    <source>
        <dbReference type="EnsemblMetazoa" id="G35048.1:cds"/>
    </source>
</evidence>
<dbReference type="InterPro" id="IPR011042">
    <property type="entry name" value="6-blade_b-propeller_TolB-like"/>
</dbReference>
<dbReference type="Gene3D" id="2.120.10.30">
    <property type="entry name" value="TolB, C-terminal domain"/>
    <property type="match status" value="1"/>
</dbReference>